<reference evidence="2" key="1">
    <citation type="journal article" date="2015" name="PLoS Genet.">
        <title>Genome Sequence and Transcriptome Analyses of Chrysochromulina tobin: Metabolic Tools for Enhanced Algal Fitness in the Prominent Order Prymnesiales (Haptophyceae).</title>
        <authorList>
            <person name="Hovde B.T."/>
            <person name="Deodato C.R."/>
            <person name="Hunsperger H.M."/>
            <person name="Ryken S.A."/>
            <person name="Yost W."/>
            <person name="Jha R.K."/>
            <person name="Patterson J."/>
            <person name="Monnat R.J. Jr."/>
            <person name="Barlow S.B."/>
            <person name="Starkenburg S.R."/>
            <person name="Cattolico R.A."/>
        </authorList>
    </citation>
    <scope>NUCLEOTIDE SEQUENCE</scope>
    <source>
        <strain evidence="2">CCMP291</strain>
    </source>
</reference>
<protein>
    <submittedName>
        <fullName evidence="1">Uncharacterized protein</fullName>
    </submittedName>
</protein>
<dbReference type="EMBL" id="JWZX01003368">
    <property type="protein sequence ID" value="KOO21366.1"/>
    <property type="molecule type" value="Genomic_DNA"/>
</dbReference>
<evidence type="ECO:0000313" key="2">
    <source>
        <dbReference type="Proteomes" id="UP000037460"/>
    </source>
</evidence>
<accession>A0A0M0J437</accession>
<gene>
    <name evidence="1" type="ORF">Ctob_004037</name>
</gene>
<organism evidence="1 2">
    <name type="scientific">Chrysochromulina tobinii</name>
    <dbReference type="NCBI Taxonomy" id="1460289"/>
    <lineage>
        <taxon>Eukaryota</taxon>
        <taxon>Haptista</taxon>
        <taxon>Haptophyta</taxon>
        <taxon>Prymnesiophyceae</taxon>
        <taxon>Prymnesiales</taxon>
        <taxon>Chrysochromulinaceae</taxon>
        <taxon>Chrysochromulina</taxon>
    </lineage>
</organism>
<sequence>MYTEPKGPFSPSVLRHGTSWYGPLLRTLNASSASERRLELTALANGFIEDIECAIVYTAAEHLATQMSFITSGYEERSTRPDEIAC</sequence>
<comment type="caution">
    <text evidence="1">The sequence shown here is derived from an EMBL/GenBank/DDBJ whole genome shotgun (WGS) entry which is preliminary data.</text>
</comment>
<evidence type="ECO:0000313" key="1">
    <source>
        <dbReference type="EMBL" id="KOO21366.1"/>
    </source>
</evidence>
<keyword evidence="2" id="KW-1185">Reference proteome</keyword>
<proteinExistence type="predicted"/>
<dbReference type="Proteomes" id="UP000037460">
    <property type="component" value="Unassembled WGS sequence"/>
</dbReference>
<name>A0A0M0J437_9EUKA</name>
<dbReference type="AlphaFoldDB" id="A0A0M0J437"/>